<evidence type="ECO:0000313" key="4">
    <source>
        <dbReference type="Proteomes" id="UP000752647"/>
    </source>
</evidence>
<dbReference type="PANTHER" id="PTHR48106">
    <property type="entry name" value="QUINONE OXIDOREDUCTASE PIG3-RELATED"/>
    <property type="match status" value="1"/>
</dbReference>
<evidence type="ECO:0000256" key="2">
    <source>
        <dbReference type="ARBA" id="ARBA00023002"/>
    </source>
</evidence>
<dbReference type="SUPFAM" id="SSF51735">
    <property type="entry name" value="NAD(P)-binding Rossmann-fold domains"/>
    <property type="match status" value="1"/>
</dbReference>
<dbReference type="EMBL" id="JAHBFI010000018">
    <property type="protein sequence ID" value="MBZ5962894.1"/>
    <property type="molecule type" value="Genomic_DNA"/>
</dbReference>
<reference evidence="3" key="1">
    <citation type="submission" date="2021-05" db="EMBL/GenBank/DDBJ databases">
        <title>Pangenome of Leuconostoc gelidum warrants species status for Leuconostoc gelidum subsp. gasicomitatum.</title>
        <authorList>
            <person name="Johansson P."/>
            <person name="Sade E."/>
            <person name="Hultman J."/>
            <person name="Auvinen P."/>
            <person name="Bjorkroth J."/>
        </authorList>
    </citation>
    <scope>NUCLEOTIDE SEQUENCE</scope>
    <source>
        <strain evidence="3">A.21.4</strain>
    </source>
</reference>
<dbReference type="GO" id="GO:0070402">
    <property type="term" value="F:NADPH binding"/>
    <property type="evidence" value="ECO:0007669"/>
    <property type="project" value="TreeGrafter"/>
</dbReference>
<dbReference type="Gene3D" id="3.90.180.10">
    <property type="entry name" value="Medium-chain alcohol dehydrogenases, catalytic domain"/>
    <property type="match status" value="1"/>
</dbReference>
<protein>
    <submittedName>
        <fullName evidence="3">Zinc-binding alcohol dehydrogenase family protein</fullName>
    </submittedName>
</protein>
<dbReference type="GO" id="GO:0003960">
    <property type="term" value="F:quinone reductase (NADPH) activity"/>
    <property type="evidence" value="ECO:0007669"/>
    <property type="project" value="TreeGrafter"/>
</dbReference>
<evidence type="ECO:0000256" key="1">
    <source>
        <dbReference type="ARBA" id="ARBA00022857"/>
    </source>
</evidence>
<dbReference type="AlphaFoldDB" id="A0A9Q3XTF8"/>
<accession>A0A9Q3XTF8</accession>
<organism evidence="3 4">
    <name type="scientific">Leuconostoc gasicomitatum</name>
    <dbReference type="NCBI Taxonomy" id="115778"/>
    <lineage>
        <taxon>Bacteria</taxon>
        <taxon>Bacillati</taxon>
        <taxon>Bacillota</taxon>
        <taxon>Bacilli</taxon>
        <taxon>Lactobacillales</taxon>
        <taxon>Lactobacillaceae</taxon>
        <taxon>Leuconostoc</taxon>
        <taxon>Leuconostoc gelidum group</taxon>
    </lineage>
</organism>
<dbReference type="InterPro" id="IPR036291">
    <property type="entry name" value="NAD(P)-bd_dom_sf"/>
</dbReference>
<dbReference type="Proteomes" id="UP000752647">
    <property type="component" value="Unassembled WGS sequence"/>
</dbReference>
<evidence type="ECO:0000313" key="3">
    <source>
        <dbReference type="EMBL" id="MBZ5962894.1"/>
    </source>
</evidence>
<proteinExistence type="predicted"/>
<dbReference type="GO" id="GO:0005829">
    <property type="term" value="C:cytosol"/>
    <property type="evidence" value="ECO:0007669"/>
    <property type="project" value="TreeGrafter"/>
</dbReference>
<comment type="caution">
    <text evidence="3">The sequence shown here is derived from an EMBL/GenBank/DDBJ whole genome shotgun (WGS) entry which is preliminary data.</text>
</comment>
<sequence length="296" mass="32882">MISIKQVDYNGIDSLEYVIEPIPKVTTNGVLVKMSVLPVVPTDFKKENNPHATSEQFGKLPRTIGVSGVGTIVAVGSNRDQKLINKRVFLLNPAGVFSEYVLNENNNWLFVLPDCVSDNEAATLTATSLVLKKEIEKSASSNVFITGANSVIGIYLLQQLNTVNKKIYPIVTPSSKKYLNDFLPDIQVYTVSDIKEKFDSAIVADIAGNTEILKALSDKIVDLSIVSIAIMTQNEFSNFKFVHESFDHSTYKHLIEELANHSLKAPIGEIFDDHDVKTAQHFLEDNHSRGRILVKF</sequence>
<dbReference type="InterPro" id="IPR011032">
    <property type="entry name" value="GroES-like_sf"/>
</dbReference>
<dbReference type="RefSeq" id="WP_224144237.1">
    <property type="nucleotide sequence ID" value="NZ_CBCPIF010000001.1"/>
</dbReference>
<gene>
    <name evidence="3" type="ORF">KIJ12_07025</name>
</gene>
<keyword evidence="2" id="KW-0560">Oxidoreductase</keyword>
<keyword evidence="1" id="KW-0521">NADP</keyword>
<dbReference type="SUPFAM" id="SSF50129">
    <property type="entry name" value="GroES-like"/>
    <property type="match status" value="1"/>
</dbReference>
<name>A0A9Q3XTF8_9LACO</name>
<dbReference type="GO" id="GO:0035925">
    <property type="term" value="F:mRNA 3'-UTR AU-rich region binding"/>
    <property type="evidence" value="ECO:0007669"/>
    <property type="project" value="TreeGrafter"/>
</dbReference>
<dbReference type="PANTHER" id="PTHR48106:SF13">
    <property type="entry name" value="QUINONE OXIDOREDUCTASE-RELATED"/>
    <property type="match status" value="1"/>
</dbReference>
<dbReference type="Gene3D" id="3.40.50.720">
    <property type="entry name" value="NAD(P)-binding Rossmann-like Domain"/>
    <property type="match status" value="1"/>
</dbReference>